<feature type="signal peptide" evidence="1">
    <location>
        <begin position="1"/>
        <end position="20"/>
    </location>
</feature>
<evidence type="ECO:0000256" key="1">
    <source>
        <dbReference type="SAM" id="SignalP"/>
    </source>
</evidence>
<comment type="caution">
    <text evidence="2">The sequence shown here is derived from an EMBL/GenBank/DDBJ whole genome shotgun (WGS) entry which is preliminary data.</text>
</comment>
<sequence>MAHRLVNFLLVALMLGGALDALTGCGGKTVAPAPSASIPPPGMTASAAASGFFKICKGQTYALCATASCTVLNQVAYCQCDVRKGDSISLPLRVDREDVCSINANGVDNGYMVSTFSVPESVVAPQGNQALYNCPAGSDGGYAQCDGGMCFTSSKGSSFPGFDEPLDRAEIICACPISVTPGSPVGFQIAGPYPCDNSYFRFCKSQVANARTGSTVKVGAPTGTARFLALRLNGSAPPLHECLPPSQ</sequence>
<reference evidence="2 3" key="1">
    <citation type="submission" date="2020-08" db="EMBL/GenBank/DDBJ databases">
        <title>Genomic Encyclopedia of Type Strains, Phase IV (KMG-V): Genome sequencing to study the core and pangenomes of soil and plant-associated prokaryotes.</title>
        <authorList>
            <person name="Whitman W."/>
        </authorList>
    </citation>
    <scope>NUCLEOTIDE SEQUENCE [LARGE SCALE GENOMIC DNA]</scope>
    <source>
        <strain evidence="2 3">JPY158</strain>
    </source>
</reference>
<keyword evidence="3" id="KW-1185">Reference proteome</keyword>
<dbReference type="Proteomes" id="UP000592780">
    <property type="component" value="Unassembled WGS sequence"/>
</dbReference>
<keyword evidence="1" id="KW-0732">Signal</keyword>
<evidence type="ECO:0000313" key="2">
    <source>
        <dbReference type="EMBL" id="MBB5426962.1"/>
    </source>
</evidence>
<gene>
    <name evidence="2" type="ORF">HDG40_005141</name>
</gene>
<dbReference type="AlphaFoldDB" id="A0A7W8QAR4"/>
<protein>
    <recommendedName>
        <fullName evidence="4">Lipoprotein</fullName>
    </recommendedName>
</protein>
<evidence type="ECO:0008006" key="4">
    <source>
        <dbReference type="Google" id="ProtNLM"/>
    </source>
</evidence>
<evidence type="ECO:0000313" key="3">
    <source>
        <dbReference type="Proteomes" id="UP000592780"/>
    </source>
</evidence>
<feature type="chain" id="PRO_5030636055" description="Lipoprotein" evidence="1">
    <location>
        <begin position="21"/>
        <end position="247"/>
    </location>
</feature>
<name>A0A7W8QAR4_PARAM</name>
<proteinExistence type="predicted"/>
<dbReference type="RefSeq" id="WP_018435078.1">
    <property type="nucleotide sequence ID" value="NZ_JACHDD010000008.1"/>
</dbReference>
<dbReference type="EMBL" id="JACHDD010000008">
    <property type="protein sequence ID" value="MBB5426962.1"/>
    <property type="molecule type" value="Genomic_DNA"/>
</dbReference>
<accession>A0A7W8QAR4</accession>
<organism evidence="2 3">
    <name type="scientific">Paraburkholderia atlantica</name>
    <dbReference type="NCBI Taxonomy" id="2654982"/>
    <lineage>
        <taxon>Bacteria</taxon>
        <taxon>Pseudomonadati</taxon>
        <taxon>Pseudomonadota</taxon>
        <taxon>Betaproteobacteria</taxon>
        <taxon>Burkholderiales</taxon>
        <taxon>Burkholderiaceae</taxon>
        <taxon>Paraburkholderia</taxon>
    </lineage>
</organism>
<dbReference type="OrthoDB" id="7833123at2"/>